<reference evidence="1 2" key="1">
    <citation type="submission" date="2021-04" db="EMBL/GenBank/DDBJ databases">
        <title>Genome analysis of Polyangium sp.</title>
        <authorList>
            <person name="Li Y."/>
            <person name="Wang J."/>
        </authorList>
    </citation>
    <scope>NUCLEOTIDE SEQUENCE [LARGE SCALE GENOMIC DNA]</scope>
    <source>
        <strain evidence="1 2">SDU14</strain>
    </source>
</reference>
<evidence type="ECO:0000313" key="2">
    <source>
        <dbReference type="Proteomes" id="UP001151081"/>
    </source>
</evidence>
<evidence type="ECO:0000313" key="1">
    <source>
        <dbReference type="EMBL" id="MDC3988058.1"/>
    </source>
</evidence>
<dbReference type="Proteomes" id="UP001151081">
    <property type="component" value="Unassembled WGS sequence"/>
</dbReference>
<gene>
    <name evidence="1" type="ORF">KEG57_46760</name>
</gene>
<dbReference type="RefSeq" id="WP_272459717.1">
    <property type="nucleotide sequence ID" value="NZ_JAGTJJ010000064.1"/>
</dbReference>
<accession>A0A9X4AX53</accession>
<keyword evidence="2" id="KW-1185">Reference proteome</keyword>
<name>A0A9X4AX53_9BACT</name>
<dbReference type="AlphaFoldDB" id="A0A9X4AX53"/>
<sequence length="60" mass="6688">MARLLDLAERGRITDLLHALAAIEMEDAQFSAWAAEVRAMAEAFQLRELCAALARVEVRC</sequence>
<organism evidence="1 2">
    <name type="scientific">Polyangium jinanense</name>
    <dbReference type="NCBI Taxonomy" id="2829994"/>
    <lineage>
        <taxon>Bacteria</taxon>
        <taxon>Pseudomonadati</taxon>
        <taxon>Myxococcota</taxon>
        <taxon>Polyangia</taxon>
        <taxon>Polyangiales</taxon>
        <taxon>Polyangiaceae</taxon>
        <taxon>Polyangium</taxon>
    </lineage>
</organism>
<comment type="caution">
    <text evidence="1">The sequence shown here is derived from an EMBL/GenBank/DDBJ whole genome shotgun (WGS) entry which is preliminary data.</text>
</comment>
<proteinExistence type="predicted"/>
<protein>
    <submittedName>
        <fullName evidence="1">Uncharacterized protein</fullName>
    </submittedName>
</protein>
<dbReference type="EMBL" id="JAGTJJ010000064">
    <property type="protein sequence ID" value="MDC3988058.1"/>
    <property type="molecule type" value="Genomic_DNA"/>
</dbReference>